<name>A0A699YU71_HAELA</name>
<feature type="non-terminal residue" evidence="1">
    <location>
        <position position="1"/>
    </location>
</feature>
<proteinExistence type="predicted"/>
<feature type="non-terminal residue" evidence="1">
    <location>
        <position position="68"/>
    </location>
</feature>
<dbReference type="Proteomes" id="UP000485058">
    <property type="component" value="Unassembled WGS sequence"/>
</dbReference>
<accession>A0A699YU71</accession>
<organism evidence="1 2">
    <name type="scientific">Haematococcus lacustris</name>
    <name type="common">Green alga</name>
    <name type="synonym">Haematococcus pluvialis</name>
    <dbReference type="NCBI Taxonomy" id="44745"/>
    <lineage>
        <taxon>Eukaryota</taxon>
        <taxon>Viridiplantae</taxon>
        <taxon>Chlorophyta</taxon>
        <taxon>core chlorophytes</taxon>
        <taxon>Chlorophyceae</taxon>
        <taxon>CS clade</taxon>
        <taxon>Chlamydomonadales</taxon>
        <taxon>Haematococcaceae</taxon>
        <taxon>Haematococcus</taxon>
    </lineage>
</organism>
<gene>
    <name evidence="1" type="ORF">HaLaN_06719</name>
</gene>
<keyword evidence="2" id="KW-1185">Reference proteome</keyword>
<evidence type="ECO:0000313" key="1">
    <source>
        <dbReference type="EMBL" id="GFH11248.1"/>
    </source>
</evidence>
<dbReference type="EMBL" id="BLLF01000386">
    <property type="protein sequence ID" value="GFH11248.1"/>
    <property type="molecule type" value="Genomic_DNA"/>
</dbReference>
<dbReference type="AlphaFoldDB" id="A0A699YU71"/>
<reference evidence="1 2" key="1">
    <citation type="submission" date="2020-02" db="EMBL/GenBank/DDBJ databases">
        <title>Draft genome sequence of Haematococcus lacustris strain NIES-144.</title>
        <authorList>
            <person name="Morimoto D."/>
            <person name="Nakagawa S."/>
            <person name="Yoshida T."/>
            <person name="Sawayama S."/>
        </authorList>
    </citation>
    <scope>NUCLEOTIDE SEQUENCE [LARGE SCALE GENOMIC DNA]</scope>
    <source>
        <strain evidence="1 2">NIES-144</strain>
    </source>
</reference>
<evidence type="ECO:0000313" key="2">
    <source>
        <dbReference type="Proteomes" id="UP000485058"/>
    </source>
</evidence>
<comment type="caution">
    <text evidence="1">The sequence shown here is derived from an EMBL/GenBank/DDBJ whole genome shotgun (WGS) entry which is preliminary data.</text>
</comment>
<sequence length="68" mass="7560">MISVKVVVLQRTYKFCMLNSIVSILSFSYQAAAKKAALQDACIVPLCSLAMSSHGQPQKRLQQQQCQK</sequence>
<protein>
    <submittedName>
        <fullName evidence="1">Uncharacterized protein</fullName>
    </submittedName>
</protein>